<evidence type="ECO:0000256" key="1">
    <source>
        <dbReference type="ARBA" id="ARBA00004651"/>
    </source>
</evidence>
<evidence type="ECO:0000256" key="6">
    <source>
        <dbReference type="SAM" id="Phobius"/>
    </source>
</evidence>
<feature type="transmembrane region" description="Helical" evidence="6">
    <location>
        <begin position="123"/>
        <end position="144"/>
    </location>
</feature>
<accession>A0A437QBB5</accession>
<keyword evidence="8" id="KW-1185">Reference proteome</keyword>
<sequence>MFENFAWLPFLVAITALTMVPGVDTLVVMRNAARGGVRDGLLTNLGICSGLFFHALISAAGLSVILLGSAELFMLLKVAGACYLIWLGVQSLRAAYRAKPLPIDAVSTPMPQVSGWVSLREGLLSNVLNPKTIIFYMAFLPQFIDPNYPAMPQAMLMAGIHFVIGLCWQGSLVLMVHKARIWLQRPRVAKTMEAITGSLLVIFGLKLITSR</sequence>
<protein>
    <submittedName>
        <fullName evidence="7">LysE family translocator</fullName>
    </submittedName>
</protein>
<dbReference type="GO" id="GO:0005886">
    <property type="term" value="C:plasma membrane"/>
    <property type="evidence" value="ECO:0007669"/>
    <property type="project" value="UniProtKB-SubCell"/>
</dbReference>
<dbReference type="PANTHER" id="PTHR30086:SF20">
    <property type="entry name" value="ARGININE EXPORTER PROTEIN ARGO-RELATED"/>
    <property type="match status" value="1"/>
</dbReference>
<dbReference type="RefSeq" id="WP_127693482.1">
    <property type="nucleotide sequence ID" value="NZ_SACQ01000002.1"/>
</dbReference>
<evidence type="ECO:0000256" key="4">
    <source>
        <dbReference type="ARBA" id="ARBA00022989"/>
    </source>
</evidence>
<keyword evidence="4 6" id="KW-1133">Transmembrane helix</keyword>
<evidence type="ECO:0000256" key="5">
    <source>
        <dbReference type="ARBA" id="ARBA00023136"/>
    </source>
</evidence>
<evidence type="ECO:0000256" key="3">
    <source>
        <dbReference type="ARBA" id="ARBA00022692"/>
    </source>
</evidence>
<dbReference type="EMBL" id="SACQ01000002">
    <property type="protein sequence ID" value="RVU31623.1"/>
    <property type="molecule type" value="Genomic_DNA"/>
</dbReference>
<keyword evidence="3 6" id="KW-0812">Transmembrane</keyword>
<reference evidence="7 8" key="1">
    <citation type="submission" date="2019-01" db="EMBL/GenBank/DDBJ databases">
        <authorList>
            <person name="Chen W.-M."/>
        </authorList>
    </citation>
    <scope>NUCLEOTIDE SEQUENCE [LARGE SCALE GENOMIC DNA]</scope>
    <source>
        <strain evidence="7 8">HPM-16</strain>
    </source>
</reference>
<evidence type="ECO:0000313" key="7">
    <source>
        <dbReference type="EMBL" id="RVU31623.1"/>
    </source>
</evidence>
<feature type="transmembrane region" description="Helical" evidence="6">
    <location>
        <begin position="6"/>
        <end position="29"/>
    </location>
</feature>
<dbReference type="Pfam" id="PF01810">
    <property type="entry name" value="LysE"/>
    <property type="match status" value="1"/>
</dbReference>
<keyword evidence="5 6" id="KW-0472">Membrane</keyword>
<dbReference type="GO" id="GO:0015171">
    <property type="term" value="F:amino acid transmembrane transporter activity"/>
    <property type="evidence" value="ECO:0007669"/>
    <property type="project" value="TreeGrafter"/>
</dbReference>
<proteinExistence type="predicted"/>
<comment type="subcellular location">
    <subcellularLocation>
        <location evidence="1">Cell membrane</location>
        <topology evidence="1">Multi-pass membrane protein</topology>
    </subcellularLocation>
</comment>
<keyword evidence="2" id="KW-1003">Cell membrane</keyword>
<comment type="caution">
    <text evidence="7">The sequence shown here is derived from an EMBL/GenBank/DDBJ whole genome shotgun (WGS) entry which is preliminary data.</text>
</comment>
<feature type="transmembrane region" description="Helical" evidence="6">
    <location>
        <begin position="72"/>
        <end position="89"/>
    </location>
</feature>
<evidence type="ECO:0000313" key="8">
    <source>
        <dbReference type="Proteomes" id="UP000282818"/>
    </source>
</evidence>
<dbReference type="InterPro" id="IPR001123">
    <property type="entry name" value="LeuE-type"/>
</dbReference>
<dbReference type="PIRSF" id="PIRSF006324">
    <property type="entry name" value="LeuE"/>
    <property type="match status" value="1"/>
</dbReference>
<dbReference type="Proteomes" id="UP000282818">
    <property type="component" value="Unassembled WGS sequence"/>
</dbReference>
<evidence type="ECO:0000256" key="2">
    <source>
        <dbReference type="ARBA" id="ARBA00022475"/>
    </source>
</evidence>
<feature type="transmembrane region" description="Helical" evidence="6">
    <location>
        <begin position="41"/>
        <end position="66"/>
    </location>
</feature>
<gene>
    <name evidence="7" type="ORF">EOE65_06510</name>
</gene>
<name>A0A437QBB5_9GAMM</name>
<feature type="transmembrane region" description="Helical" evidence="6">
    <location>
        <begin position="156"/>
        <end position="176"/>
    </location>
</feature>
<dbReference type="PANTHER" id="PTHR30086">
    <property type="entry name" value="ARGININE EXPORTER PROTEIN ARGO"/>
    <property type="match status" value="1"/>
</dbReference>
<dbReference type="AlphaFoldDB" id="A0A437QBB5"/>
<organism evidence="7 8">
    <name type="scientific">Neptunomonas marina</name>
    <dbReference type="NCBI Taxonomy" id="1815562"/>
    <lineage>
        <taxon>Bacteria</taxon>
        <taxon>Pseudomonadati</taxon>
        <taxon>Pseudomonadota</taxon>
        <taxon>Gammaproteobacteria</taxon>
        <taxon>Oceanospirillales</taxon>
        <taxon>Oceanospirillaceae</taxon>
        <taxon>Neptunomonas</taxon>
    </lineage>
</organism>